<organism evidence="1 2">
    <name type="scientific">Corynebacterium crudilactis</name>
    <dbReference type="NCBI Taxonomy" id="1652495"/>
    <lineage>
        <taxon>Bacteria</taxon>
        <taxon>Bacillati</taxon>
        <taxon>Actinomycetota</taxon>
        <taxon>Actinomycetes</taxon>
        <taxon>Mycobacteriales</taxon>
        <taxon>Corynebacteriaceae</taxon>
        <taxon>Corynebacterium</taxon>
    </lineage>
</organism>
<evidence type="ECO:0000313" key="2">
    <source>
        <dbReference type="Proteomes" id="UP000076929"/>
    </source>
</evidence>
<evidence type="ECO:0000313" key="1">
    <source>
        <dbReference type="EMBL" id="ANE05504.1"/>
    </source>
</evidence>
<dbReference type="OrthoDB" id="4406084at2"/>
<sequence>MKITSWHINAFLTHLLDSAHPLEPLTWTAIPTAVDRALTDKDSGLFFWPGSAPLRSLTPETVNRVSRILIEGLHLGDLAGSHRFERVQPGGIDRVLEALVGRAAEKSFNNSEVLAFLNAAHGLISSQKRPLRHAR</sequence>
<geneLocation type="plasmid" evidence="1 2">
    <name>pCRULAC1</name>
</geneLocation>
<dbReference type="AlphaFoldDB" id="A0A172QXT7"/>
<dbReference type="Proteomes" id="UP000076929">
    <property type="component" value="Plasmid pCRULAC1"/>
</dbReference>
<dbReference type="RefSeq" id="WP_066570290.1">
    <property type="nucleotide sequence ID" value="NZ_CP015623.1"/>
</dbReference>
<reference evidence="1 2" key="1">
    <citation type="submission" date="2016-05" db="EMBL/GenBank/DDBJ databases">
        <title>Complete genome sequence of Corynebacterium crudilactis, a new Corynebacterium species isolated from raw cow's milk.</title>
        <authorList>
            <person name="Christian R."/>
            <person name="Zimmermann J."/>
            <person name="Lipski A."/>
            <person name="Kalinowski J."/>
        </authorList>
    </citation>
    <scope>NUCLEOTIDE SEQUENCE [LARGE SCALE GENOMIC DNA]</scope>
    <source>
        <strain evidence="1 2">JZ16</strain>
        <plasmid evidence="1 2">pCRULAC1</plasmid>
    </source>
</reference>
<protein>
    <submittedName>
        <fullName evidence="1">Uncharacterized protein</fullName>
    </submittedName>
</protein>
<accession>A0A172QXT7</accession>
<keyword evidence="1" id="KW-0614">Plasmid</keyword>
<dbReference type="EMBL" id="CP015623">
    <property type="protein sequence ID" value="ANE05504.1"/>
    <property type="molecule type" value="Genomic_DNA"/>
</dbReference>
<keyword evidence="2" id="KW-1185">Reference proteome</keyword>
<name>A0A172QXT7_9CORY</name>
<gene>
    <name evidence="1" type="ORF">ccrud_14280</name>
</gene>
<dbReference type="KEGG" id="ccjz:ccrud_14280"/>
<proteinExistence type="predicted"/>